<dbReference type="GO" id="GO:2000143">
    <property type="term" value="P:negative regulation of DNA-templated transcription initiation"/>
    <property type="evidence" value="ECO:0007669"/>
    <property type="project" value="TreeGrafter"/>
</dbReference>
<dbReference type="InterPro" id="IPR035642">
    <property type="entry name" value="MraZ_N"/>
</dbReference>
<keyword evidence="4 7" id="KW-0805">Transcription regulation</keyword>
<dbReference type="AlphaFoldDB" id="A0A1R4EXG2"/>
<comment type="similarity">
    <text evidence="7">Belongs to the MraZ family.</text>
</comment>
<keyword evidence="3" id="KW-0677">Repeat</keyword>
<dbReference type="GO" id="GO:0009295">
    <property type="term" value="C:nucleoid"/>
    <property type="evidence" value="ECO:0007669"/>
    <property type="project" value="UniProtKB-SubCell"/>
</dbReference>
<feature type="domain" description="SpoVT-AbrB" evidence="8">
    <location>
        <begin position="23"/>
        <end position="69"/>
    </location>
</feature>
<dbReference type="Proteomes" id="UP000195766">
    <property type="component" value="Unassembled WGS sequence"/>
</dbReference>
<dbReference type="InterPro" id="IPR037914">
    <property type="entry name" value="SpoVT-AbrB_sf"/>
</dbReference>
<keyword evidence="6 7" id="KW-0804">Transcription</keyword>
<accession>A0A1R4EXG2</accession>
<dbReference type="PANTHER" id="PTHR34701">
    <property type="entry name" value="TRANSCRIPTIONAL REGULATOR MRAZ"/>
    <property type="match status" value="1"/>
</dbReference>
<comment type="subunit">
    <text evidence="7">Forms oligomers.</text>
</comment>
<keyword evidence="9" id="KW-0132">Cell division</keyword>
<dbReference type="GO" id="GO:0051301">
    <property type="term" value="P:cell division"/>
    <property type="evidence" value="ECO:0007669"/>
    <property type="project" value="UniProtKB-KW"/>
</dbReference>
<dbReference type="GO" id="GO:0005737">
    <property type="term" value="C:cytoplasm"/>
    <property type="evidence" value="ECO:0007669"/>
    <property type="project" value="UniProtKB-UniRule"/>
</dbReference>
<dbReference type="SUPFAM" id="SSF89447">
    <property type="entry name" value="AbrB/MazE/MraZ-like"/>
    <property type="match status" value="1"/>
</dbReference>
<dbReference type="InterPro" id="IPR003444">
    <property type="entry name" value="MraZ"/>
</dbReference>
<keyword evidence="2 7" id="KW-0963">Cytoplasm</keyword>
<dbReference type="HAMAP" id="MF_01008">
    <property type="entry name" value="MraZ"/>
    <property type="match status" value="1"/>
</dbReference>
<dbReference type="InterPro" id="IPR035644">
    <property type="entry name" value="MraZ_C"/>
</dbReference>
<evidence type="ECO:0000256" key="1">
    <source>
        <dbReference type="ARBA" id="ARBA00013860"/>
    </source>
</evidence>
<dbReference type="PROSITE" id="PS51740">
    <property type="entry name" value="SPOVT_ABRB"/>
    <property type="match status" value="2"/>
</dbReference>
<dbReference type="EMBL" id="FUIE01000011">
    <property type="protein sequence ID" value="SJM48315.1"/>
    <property type="molecule type" value="Genomic_DNA"/>
</dbReference>
<evidence type="ECO:0000256" key="6">
    <source>
        <dbReference type="ARBA" id="ARBA00023163"/>
    </source>
</evidence>
<protein>
    <recommendedName>
        <fullName evidence="1 7">Transcriptional regulator MraZ</fullName>
    </recommendedName>
</protein>
<evidence type="ECO:0000256" key="7">
    <source>
        <dbReference type="HAMAP-Rule" id="MF_01008"/>
    </source>
</evidence>
<dbReference type="InterPro" id="IPR020603">
    <property type="entry name" value="MraZ_dom"/>
</dbReference>
<keyword evidence="9" id="KW-0131">Cell cycle</keyword>
<dbReference type="CDD" id="cd16320">
    <property type="entry name" value="MraZ_N"/>
    <property type="match status" value="1"/>
</dbReference>
<reference evidence="9 10" key="1">
    <citation type="submission" date="2017-02" db="EMBL/GenBank/DDBJ databases">
        <authorList>
            <person name="Peterson S.W."/>
        </authorList>
    </citation>
    <scope>NUCLEOTIDE SEQUENCE [LARGE SCALE GENOMIC DNA]</scope>
    <source>
        <strain evidence="9 10">3F5N</strain>
    </source>
</reference>
<evidence type="ECO:0000313" key="10">
    <source>
        <dbReference type="Proteomes" id="UP000195766"/>
    </source>
</evidence>
<evidence type="ECO:0000259" key="8">
    <source>
        <dbReference type="PROSITE" id="PS51740"/>
    </source>
</evidence>
<evidence type="ECO:0000256" key="4">
    <source>
        <dbReference type="ARBA" id="ARBA00023015"/>
    </source>
</evidence>
<feature type="domain" description="SpoVT-AbrB" evidence="8">
    <location>
        <begin position="98"/>
        <end position="141"/>
    </location>
</feature>
<dbReference type="Gene3D" id="3.40.1550.20">
    <property type="entry name" value="Transcriptional regulator MraZ domain"/>
    <property type="match status" value="1"/>
</dbReference>
<dbReference type="Pfam" id="PF02381">
    <property type="entry name" value="MraZ"/>
    <property type="match status" value="1"/>
</dbReference>
<dbReference type="PANTHER" id="PTHR34701:SF1">
    <property type="entry name" value="TRANSCRIPTIONAL REGULATOR MRAZ"/>
    <property type="match status" value="1"/>
</dbReference>
<evidence type="ECO:0000313" key="9">
    <source>
        <dbReference type="EMBL" id="SJM48315.1"/>
    </source>
</evidence>
<comment type="subcellular location">
    <subcellularLocation>
        <location evidence="7">Cytoplasm</location>
        <location evidence="7">Nucleoid</location>
    </subcellularLocation>
</comment>
<dbReference type="InterPro" id="IPR038619">
    <property type="entry name" value="MraZ_sf"/>
</dbReference>
<evidence type="ECO:0000256" key="2">
    <source>
        <dbReference type="ARBA" id="ARBA00022490"/>
    </source>
</evidence>
<sequence length="176" mass="19381">MGFSSDFRGGPQGSIGQGVFLSTYEKQLDGKRRLLIPQEFRTAENGAEHGVFCFPSIEADCLEAGGDKLFAEYRAVIESLPFGDPYRSALEASIFGEQKPLAYDSGGRITLPEHLCAEVDLSDTVVIYGVGERFQIWNKDKWAAHRAEQRRMAREGLKQFGEMRRQAAAAKTGGAA</sequence>
<dbReference type="GO" id="GO:0003700">
    <property type="term" value="F:DNA-binding transcription factor activity"/>
    <property type="evidence" value="ECO:0007669"/>
    <property type="project" value="UniProtKB-UniRule"/>
</dbReference>
<keyword evidence="5 7" id="KW-0238">DNA-binding</keyword>
<dbReference type="InterPro" id="IPR007159">
    <property type="entry name" value="SpoVT-AbrB_dom"/>
</dbReference>
<dbReference type="GO" id="GO:0000976">
    <property type="term" value="F:transcription cis-regulatory region binding"/>
    <property type="evidence" value="ECO:0007669"/>
    <property type="project" value="TreeGrafter"/>
</dbReference>
<evidence type="ECO:0000256" key="3">
    <source>
        <dbReference type="ARBA" id="ARBA00022737"/>
    </source>
</evidence>
<organism evidence="9 10">
    <name type="scientific">Brevundimonas diminuta 3F5N</name>
    <dbReference type="NCBI Taxonomy" id="1255603"/>
    <lineage>
        <taxon>Bacteria</taxon>
        <taxon>Pseudomonadati</taxon>
        <taxon>Pseudomonadota</taxon>
        <taxon>Alphaproteobacteria</taxon>
        <taxon>Caulobacterales</taxon>
        <taxon>Caulobacteraceae</taxon>
        <taxon>Brevundimonas</taxon>
    </lineage>
</organism>
<dbReference type="CDD" id="cd16321">
    <property type="entry name" value="MraZ_C"/>
    <property type="match status" value="1"/>
</dbReference>
<name>A0A1R4EXG2_BREDI</name>
<proteinExistence type="inferred from homology"/>
<gene>
    <name evidence="7" type="primary">mraZ</name>
    <name evidence="9" type="ORF">FM111_01340</name>
</gene>
<evidence type="ECO:0000256" key="5">
    <source>
        <dbReference type="ARBA" id="ARBA00023125"/>
    </source>
</evidence>